<sequence length="88" mass="10579">MIVPDLSHPITSIYNLSIVQQLFMWEQFDIIHKLSLCVIAFTPNIRDIEDQIEIIQEEQEVTEEFWYHYFEDFKLATPLPWATYDAEQ</sequence>
<proteinExistence type="predicted"/>
<accession>A0AA38GEW9</accession>
<dbReference type="Proteomes" id="UP000824469">
    <property type="component" value="Unassembled WGS sequence"/>
</dbReference>
<keyword evidence="2" id="KW-1185">Reference proteome</keyword>
<feature type="non-terminal residue" evidence="1">
    <location>
        <position position="88"/>
    </location>
</feature>
<evidence type="ECO:0000313" key="2">
    <source>
        <dbReference type="Proteomes" id="UP000824469"/>
    </source>
</evidence>
<comment type="caution">
    <text evidence="1">The sequence shown here is derived from an EMBL/GenBank/DDBJ whole genome shotgun (WGS) entry which is preliminary data.</text>
</comment>
<protein>
    <submittedName>
        <fullName evidence="1">Uncharacterized protein</fullName>
    </submittedName>
</protein>
<dbReference type="EMBL" id="JAHRHJ020000003">
    <property type="protein sequence ID" value="KAH9320695.1"/>
    <property type="molecule type" value="Genomic_DNA"/>
</dbReference>
<gene>
    <name evidence="1" type="ORF">KI387_015334</name>
</gene>
<organism evidence="1 2">
    <name type="scientific">Taxus chinensis</name>
    <name type="common">Chinese yew</name>
    <name type="synonym">Taxus wallichiana var. chinensis</name>
    <dbReference type="NCBI Taxonomy" id="29808"/>
    <lineage>
        <taxon>Eukaryota</taxon>
        <taxon>Viridiplantae</taxon>
        <taxon>Streptophyta</taxon>
        <taxon>Embryophyta</taxon>
        <taxon>Tracheophyta</taxon>
        <taxon>Spermatophyta</taxon>
        <taxon>Pinopsida</taxon>
        <taxon>Pinidae</taxon>
        <taxon>Conifers II</taxon>
        <taxon>Cupressales</taxon>
        <taxon>Taxaceae</taxon>
        <taxon>Taxus</taxon>
    </lineage>
</organism>
<dbReference type="AlphaFoldDB" id="A0AA38GEW9"/>
<reference evidence="1 2" key="1">
    <citation type="journal article" date="2021" name="Nat. Plants">
        <title>The Taxus genome provides insights into paclitaxel biosynthesis.</title>
        <authorList>
            <person name="Xiong X."/>
            <person name="Gou J."/>
            <person name="Liao Q."/>
            <person name="Li Y."/>
            <person name="Zhou Q."/>
            <person name="Bi G."/>
            <person name="Li C."/>
            <person name="Du R."/>
            <person name="Wang X."/>
            <person name="Sun T."/>
            <person name="Guo L."/>
            <person name="Liang H."/>
            <person name="Lu P."/>
            <person name="Wu Y."/>
            <person name="Zhang Z."/>
            <person name="Ro D.K."/>
            <person name="Shang Y."/>
            <person name="Huang S."/>
            <person name="Yan J."/>
        </authorList>
    </citation>
    <scope>NUCLEOTIDE SEQUENCE [LARGE SCALE GENOMIC DNA]</scope>
    <source>
        <strain evidence="1">Ta-2019</strain>
    </source>
</reference>
<evidence type="ECO:0000313" key="1">
    <source>
        <dbReference type="EMBL" id="KAH9320695.1"/>
    </source>
</evidence>
<name>A0AA38GEW9_TAXCH</name>